<dbReference type="InterPro" id="IPR014710">
    <property type="entry name" value="RmlC-like_jellyroll"/>
</dbReference>
<dbReference type="Proteomes" id="UP000307956">
    <property type="component" value="Unassembled WGS sequence"/>
</dbReference>
<dbReference type="EMBL" id="SSOD01000003">
    <property type="protein sequence ID" value="THF63268.1"/>
    <property type="molecule type" value="Genomic_DNA"/>
</dbReference>
<sequence length="128" mass="14196">MNTQVASTLDERAELKAFDRPDEIREFPKGRLELVKVGGAMIGRAVFQPGWRWSESVKPIARTASCEAPHFQYHVSGILMVRMDDGTELECRPGDVSLLPSGHDAWVVGDEPAVVVDFQGMVDYARGH</sequence>
<dbReference type="CDD" id="cd06990">
    <property type="entry name" value="cupin_DUF861"/>
    <property type="match status" value="1"/>
</dbReference>
<evidence type="ECO:0000313" key="1">
    <source>
        <dbReference type="EMBL" id="THF63268.1"/>
    </source>
</evidence>
<name>A0A4S4ATR5_9RHOO</name>
<dbReference type="SUPFAM" id="SSF51182">
    <property type="entry name" value="RmlC-like cupins"/>
    <property type="match status" value="1"/>
</dbReference>
<accession>A0A4S4ATR5</accession>
<reference evidence="1 2" key="1">
    <citation type="submission" date="2019-04" db="EMBL/GenBank/DDBJ databases">
        <title>Azoarcus rhizosphaerae sp. nov. isolated from rhizosphere of Ficus religiosa.</title>
        <authorList>
            <person name="Lin S.-Y."/>
            <person name="Hameed A."/>
            <person name="Hsu Y.-H."/>
            <person name="Young C.-C."/>
        </authorList>
    </citation>
    <scope>NUCLEOTIDE SEQUENCE [LARGE SCALE GENOMIC DNA]</scope>
    <source>
        <strain evidence="1 2">CC-YHH848</strain>
    </source>
</reference>
<protein>
    <submittedName>
        <fullName evidence="1">Cupin</fullName>
    </submittedName>
</protein>
<dbReference type="OrthoDB" id="161242at2"/>
<organism evidence="1 2">
    <name type="scientific">Pseudothauera rhizosphaerae</name>
    <dbReference type="NCBI Taxonomy" id="2565932"/>
    <lineage>
        <taxon>Bacteria</taxon>
        <taxon>Pseudomonadati</taxon>
        <taxon>Pseudomonadota</taxon>
        <taxon>Betaproteobacteria</taxon>
        <taxon>Rhodocyclales</taxon>
        <taxon>Zoogloeaceae</taxon>
        <taxon>Pseudothauera</taxon>
    </lineage>
</organism>
<comment type="caution">
    <text evidence="1">The sequence shown here is derived from an EMBL/GenBank/DDBJ whole genome shotgun (WGS) entry which is preliminary data.</text>
</comment>
<dbReference type="RefSeq" id="WP_136383720.1">
    <property type="nucleotide sequence ID" value="NZ_SSOD01000003.1"/>
</dbReference>
<dbReference type="Gene3D" id="2.60.120.10">
    <property type="entry name" value="Jelly Rolls"/>
    <property type="match status" value="1"/>
</dbReference>
<keyword evidence="2" id="KW-1185">Reference proteome</keyword>
<evidence type="ECO:0000313" key="2">
    <source>
        <dbReference type="Proteomes" id="UP000307956"/>
    </source>
</evidence>
<dbReference type="InterPro" id="IPR011051">
    <property type="entry name" value="RmlC_Cupin_sf"/>
</dbReference>
<gene>
    <name evidence="1" type="ORF">E6O51_04150</name>
</gene>
<proteinExistence type="predicted"/>
<dbReference type="AlphaFoldDB" id="A0A4S4ATR5"/>